<dbReference type="InterPro" id="IPR009506">
    <property type="entry name" value="YjiS-like"/>
</dbReference>
<accession>A0A2S3UKA3</accession>
<dbReference type="RefSeq" id="WP_103225255.1">
    <property type="nucleotide sequence ID" value="NZ_PPCN01000017.1"/>
</dbReference>
<name>A0A2S3UKA3_9HYPH</name>
<organism evidence="2 3">
    <name type="scientific">Roseibium marinum</name>
    <dbReference type="NCBI Taxonomy" id="281252"/>
    <lineage>
        <taxon>Bacteria</taxon>
        <taxon>Pseudomonadati</taxon>
        <taxon>Pseudomonadota</taxon>
        <taxon>Alphaproteobacteria</taxon>
        <taxon>Hyphomicrobiales</taxon>
        <taxon>Stappiaceae</taxon>
        <taxon>Roseibium</taxon>
    </lineage>
</organism>
<dbReference type="EMBL" id="PPCN01000017">
    <property type="protein sequence ID" value="POF28095.1"/>
    <property type="molecule type" value="Genomic_DNA"/>
</dbReference>
<feature type="domain" description="YjiS-like" evidence="1">
    <location>
        <begin position="25"/>
        <end position="56"/>
    </location>
</feature>
<evidence type="ECO:0000259" key="1">
    <source>
        <dbReference type="Pfam" id="PF06568"/>
    </source>
</evidence>
<protein>
    <submittedName>
        <fullName evidence="2">Uncharacterized protein YjiS (DUF1127 family)</fullName>
    </submittedName>
</protein>
<evidence type="ECO:0000313" key="2">
    <source>
        <dbReference type="EMBL" id="POF28095.1"/>
    </source>
</evidence>
<dbReference type="Pfam" id="PF06568">
    <property type="entry name" value="YjiS-like"/>
    <property type="match status" value="1"/>
</dbReference>
<sequence>MSSIETIGGRRISRVPAFRSLIAFLLRKVAGWRRTARTRSQLLELSDAALEDLGLTAETARQEAERPFWDTRGETWRRFR</sequence>
<dbReference type="Proteomes" id="UP000236959">
    <property type="component" value="Unassembled WGS sequence"/>
</dbReference>
<dbReference type="OrthoDB" id="7679123at2"/>
<keyword evidence="3" id="KW-1185">Reference proteome</keyword>
<comment type="caution">
    <text evidence="2">The sequence shown here is derived from an EMBL/GenBank/DDBJ whole genome shotgun (WGS) entry which is preliminary data.</text>
</comment>
<reference evidence="2 3" key="1">
    <citation type="submission" date="2018-01" db="EMBL/GenBank/DDBJ databases">
        <title>Genomic Encyclopedia of Archaeal and Bacterial Type Strains, Phase II (KMG-II): from individual species to whole genera.</title>
        <authorList>
            <person name="Goeker M."/>
        </authorList>
    </citation>
    <scope>NUCLEOTIDE SEQUENCE [LARGE SCALE GENOMIC DNA]</scope>
    <source>
        <strain evidence="2 3">DSM 17023</strain>
    </source>
</reference>
<gene>
    <name evidence="2" type="ORF">CLV41_11729</name>
</gene>
<evidence type="ECO:0000313" key="3">
    <source>
        <dbReference type="Proteomes" id="UP000236959"/>
    </source>
</evidence>
<dbReference type="AlphaFoldDB" id="A0A2S3UKA3"/>
<proteinExistence type="predicted"/>